<sequence length="570" mass="63541">MVSKKMQKTITTIACLLVTTASGNVLAKQQGQPKLVLQITVDALRGDLPTRFLGKMEKGGFRYLLEEGVVYNNAHYQHANTETIVGHSSLATGAPPSVHGMVGNVWFDRKLDRVVYNIEDEDYHLLGHGGVDKSTEIDSTQKAAKGDGRSPLPLLSSTLSDEIYTAFNGKSKMFGVSVKDRAAVSLAGQYGKALWFSKSTKQFVSSDYYYKNYPAWVNNWNQLNKADKFDQQSWSLMFEEKDYLFSNEKQVDYKTDLAGFGQRFPHPYGKASGKYFGTLLTLSPAGDELTLDFTKKLMEQEKIGQNTVPDYLSVSFSSTDYVIHMFGPSSLETEDNILRLDRTLAELFRYVDATVGLDNTLIVLSADHGAADAPGYLHELGAKKPKYFDEKLMADAGIYKELEKKFGVGKALVKLYSKPYIYLDHRVIKSNKLKLEDVQAVLAKEIEKISGVEYAITTEDIKFGRLDDQRVLRLVANNFNKHRSGDIHIVFSPNTFINDFDGLKVASTHGSPWSYDTHVPIIFAGMDIDDEQVSRAVTPYDIAPTIANYLGITQPTGTTGEVLKEVVSHD</sequence>
<dbReference type="Gene3D" id="3.40.720.10">
    <property type="entry name" value="Alkaline Phosphatase, subunit A"/>
    <property type="match status" value="1"/>
</dbReference>
<dbReference type="GO" id="GO:0004035">
    <property type="term" value="F:alkaline phosphatase activity"/>
    <property type="evidence" value="ECO:0007669"/>
    <property type="project" value="InterPro"/>
</dbReference>
<dbReference type="Proteomes" id="UP000327424">
    <property type="component" value="Chromosome"/>
</dbReference>
<evidence type="ECO:0000256" key="1">
    <source>
        <dbReference type="ARBA" id="ARBA00022553"/>
    </source>
</evidence>
<evidence type="ECO:0000256" key="2">
    <source>
        <dbReference type="ARBA" id="ARBA00022723"/>
    </source>
</evidence>
<evidence type="ECO:0000256" key="4">
    <source>
        <dbReference type="PIRSR" id="PIRSR031924-50"/>
    </source>
</evidence>
<feature type="binding site" evidence="5">
    <location>
        <position position="104"/>
    </location>
    <ligand>
        <name>substrate</name>
    </ligand>
</feature>
<organism evidence="7 8">
    <name type="scientific">Moritella marina ATCC 15381</name>
    <dbReference type="NCBI Taxonomy" id="1202962"/>
    <lineage>
        <taxon>Bacteria</taxon>
        <taxon>Pseudomonadati</taxon>
        <taxon>Pseudomonadota</taxon>
        <taxon>Gammaproteobacteria</taxon>
        <taxon>Alteromonadales</taxon>
        <taxon>Moritellaceae</taxon>
        <taxon>Moritella</taxon>
    </lineage>
</organism>
<protein>
    <submittedName>
        <fullName evidence="7">Alkaline phosphatase family protein</fullName>
    </submittedName>
</protein>
<feature type="chain" id="PRO_5023849348" evidence="6">
    <location>
        <begin position="28"/>
        <end position="570"/>
    </location>
</feature>
<dbReference type="Pfam" id="PF01663">
    <property type="entry name" value="Phosphodiest"/>
    <property type="match status" value="1"/>
</dbReference>
<dbReference type="CDD" id="cd16016">
    <property type="entry name" value="AP-SPAP"/>
    <property type="match status" value="1"/>
</dbReference>
<dbReference type="InterPro" id="IPR002591">
    <property type="entry name" value="Phosphodiest/P_Trfase"/>
</dbReference>
<evidence type="ECO:0000256" key="6">
    <source>
        <dbReference type="SAM" id="SignalP"/>
    </source>
</evidence>
<evidence type="ECO:0000313" key="8">
    <source>
        <dbReference type="Proteomes" id="UP000327424"/>
    </source>
</evidence>
<feature type="binding site" evidence="5">
    <location>
        <begin position="179"/>
        <end position="181"/>
    </location>
    <ligand>
        <name>substrate</name>
    </ligand>
</feature>
<dbReference type="Gene3D" id="3.30.1360.150">
    <property type="match status" value="1"/>
</dbReference>
<dbReference type="PANTHER" id="PTHR10151">
    <property type="entry name" value="ECTONUCLEOTIDE PYROPHOSPHATASE/PHOSPHODIESTERASE"/>
    <property type="match status" value="1"/>
</dbReference>
<dbReference type="PANTHER" id="PTHR10151:SF120">
    <property type="entry name" value="BIS(5'-ADENOSYL)-TRIPHOSPHATASE"/>
    <property type="match status" value="1"/>
</dbReference>
<dbReference type="GO" id="GO:0046872">
    <property type="term" value="F:metal ion binding"/>
    <property type="evidence" value="ECO:0007669"/>
    <property type="project" value="UniProtKB-KW"/>
</dbReference>
<evidence type="ECO:0000256" key="3">
    <source>
        <dbReference type="ARBA" id="ARBA00022729"/>
    </source>
</evidence>
<name>A0A5J6WJD1_MORMI</name>
<accession>A0A5J6WJD1</accession>
<dbReference type="InterPro" id="IPR026263">
    <property type="entry name" value="Alkaline_phosphatase_prok"/>
</dbReference>
<keyword evidence="2" id="KW-0479">Metal-binding</keyword>
<proteinExistence type="predicted"/>
<evidence type="ECO:0000256" key="5">
    <source>
        <dbReference type="PIRSR" id="PIRSR031924-51"/>
    </source>
</evidence>
<dbReference type="InterPro" id="IPR017850">
    <property type="entry name" value="Alkaline_phosphatase_core_sf"/>
</dbReference>
<keyword evidence="8" id="KW-1185">Reference proteome</keyword>
<feature type="signal peptide" evidence="6">
    <location>
        <begin position="1"/>
        <end position="27"/>
    </location>
</feature>
<dbReference type="KEGG" id="mmaa:FR932_10795"/>
<dbReference type="RefSeq" id="WP_019440633.1">
    <property type="nucleotide sequence ID" value="NZ_ALOE01000009.1"/>
</dbReference>
<dbReference type="SUPFAM" id="SSF53649">
    <property type="entry name" value="Alkaline phosphatase-like"/>
    <property type="match status" value="1"/>
</dbReference>
<keyword evidence="3 6" id="KW-0732">Signal</keyword>
<evidence type="ECO:0000313" key="7">
    <source>
        <dbReference type="EMBL" id="QFI38299.1"/>
    </source>
</evidence>
<dbReference type="OrthoDB" id="9766127at2"/>
<reference evidence="7 8" key="1">
    <citation type="submission" date="2019-09" db="EMBL/GenBank/DDBJ databases">
        <title>Hybrid Assembly of the complete Genome of the Deep-Sea Bacterium Moritella marina from long Nanopore and Illumina reads.</title>
        <authorList>
            <person name="Magin S."/>
            <person name="Georgoulis A."/>
            <person name="Papadimitriou K."/>
            <person name="Iliakis G."/>
            <person name="Vorgias C.E."/>
        </authorList>
    </citation>
    <scope>NUCLEOTIDE SEQUENCE [LARGE SCALE GENOMIC DNA]</scope>
    <source>
        <strain evidence="7 8">MP-1</strain>
    </source>
</reference>
<dbReference type="AlphaFoldDB" id="A0A5J6WJD1"/>
<dbReference type="PIRSF" id="PIRSF031924">
    <property type="entry name" value="Pi-irrepressible_AP"/>
    <property type="match status" value="1"/>
</dbReference>
<feature type="active site" description="Phosphothreonine intermediate" evidence="4">
    <location>
        <position position="83"/>
    </location>
</feature>
<gene>
    <name evidence="7" type="ORF">FR932_10795</name>
</gene>
<dbReference type="EMBL" id="CP044399">
    <property type="protein sequence ID" value="QFI38299.1"/>
    <property type="molecule type" value="Genomic_DNA"/>
</dbReference>
<keyword evidence="1 4" id="KW-0597">Phosphoprotein</keyword>